<evidence type="ECO:0000313" key="3">
    <source>
        <dbReference type="Proteomes" id="UP000029507"/>
    </source>
</evidence>
<name>A0A089M141_9BACL</name>
<keyword evidence="1" id="KW-0812">Transmembrane</keyword>
<dbReference type="KEGG" id="pste:PSTEL_26460"/>
<dbReference type="HOGENOM" id="CLU_195057_0_0_9"/>
<dbReference type="EMBL" id="CP009286">
    <property type="protein sequence ID" value="AIQ66130.1"/>
    <property type="molecule type" value="Genomic_DNA"/>
</dbReference>
<organism evidence="2 3">
    <name type="scientific">Paenibacillus stellifer</name>
    <dbReference type="NCBI Taxonomy" id="169760"/>
    <lineage>
        <taxon>Bacteria</taxon>
        <taxon>Bacillati</taxon>
        <taxon>Bacillota</taxon>
        <taxon>Bacilli</taxon>
        <taxon>Bacillales</taxon>
        <taxon>Paenibacillaceae</taxon>
        <taxon>Paenibacillus</taxon>
    </lineage>
</organism>
<proteinExistence type="predicted"/>
<keyword evidence="1" id="KW-0472">Membrane</keyword>
<evidence type="ECO:0000313" key="2">
    <source>
        <dbReference type="EMBL" id="AIQ66130.1"/>
    </source>
</evidence>
<sequence length="80" mass="9263">MWAKTAFLLMIYLVILASDVPKVMKSRPKERVAYISIMLITVYLGFDFVLGKHWPDLNTLIDYVLKPPSDQIMKYLKPSS</sequence>
<keyword evidence="1" id="KW-1133">Transmembrane helix</keyword>
<dbReference type="RefSeq" id="WP_038699711.1">
    <property type="nucleotide sequence ID" value="NZ_CP009286.1"/>
</dbReference>
<accession>A0A089M141</accession>
<dbReference type="OrthoDB" id="2939921at2"/>
<reference evidence="2 3" key="1">
    <citation type="submission" date="2014-08" db="EMBL/GenBank/DDBJ databases">
        <title>Comparative genomics of the Paenibacillus odorifer group.</title>
        <authorList>
            <person name="den Bakker H.C."/>
            <person name="Tsai Y.-C."/>
            <person name="Martin N."/>
            <person name="Korlach J."/>
            <person name="Wiedmann M."/>
        </authorList>
    </citation>
    <scope>NUCLEOTIDE SEQUENCE [LARGE SCALE GENOMIC DNA]</scope>
    <source>
        <strain evidence="2 3">DSM 14472</strain>
    </source>
</reference>
<dbReference type="AlphaFoldDB" id="A0A089M141"/>
<protein>
    <submittedName>
        <fullName evidence="2">Uncharacterized protein</fullName>
    </submittedName>
</protein>
<feature type="transmembrane region" description="Helical" evidence="1">
    <location>
        <begin position="33"/>
        <end position="50"/>
    </location>
</feature>
<gene>
    <name evidence="2" type="ORF">PSTEL_26460</name>
</gene>
<keyword evidence="3" id="KW-1185">Reference proteome</keyword>
<evidence type="ECO:0000256" key="1">
    <source>
        <dbReference type="SAM" id="Phobius"/>
    </source>
</evidence>
<dbReference type="Proteomes" id="UP000029507">
    <property type="component" value="Chromosome"/>
</dbReference>